<sequence>MIKMILVIGNEAFNDVILRFNLKYRGYGNYKTILKE</sequence>
<accession>A0A1M5GZU5</accession>
<dbReference type="AlphaFoldDB" id="A0A1M5GZU5"/>
<evidence type="ECO:0000313" key="2">
    <source>
        <dbReference type="Proteomes" id="UP000184406"/>
    </source>
</evidence>
<dbReference type="Proteomes" id="UP000184406">
    <property type="component" value="Unassembled WGS sequence"/>
</dbReference>
<dbReference type="EMBL" id="FQUX01000012">
    <property type="protein sequence ID" value="SHG09197.1"/>
    <property type="molecule type" value="Genomic_DNA"/>
</dbReference>
<organism evidence="1 2">
    <name type="scientific">Arenibacter palladensis</name>
    <dbReference type="NCBI Taxonomy" id="237373"/>
    <lineage>
        <taxon>Bacteria</taxon>
        <taxon>Pseudomonadati</taxon>
        <taxon>Bacteroidota</taxon>
        <taxon>Flavobacteriia</taxon>
        <taxon>Flavobacteriales</taxon>
        <taxon>Flavobacteriaceae</taxon>
        <taxon>Arenibacter</taxon>
    </lineage>
</organism>
<gene>
    <name evidence="1" type="ORF">SAMN03080594_11294</name>
</gene>
<reference evidence="2" key="1">
    <citation type="submission" date="2016-11" db="EMBL/GenBank/DDBJ databases">
        <authorList>
            <person name="Varghese N."/>
            <person name="Submissions S."/>
        </authorList>
    </citation>
    <scope>NUCLEOTIDE SEQUENCE [LARGE SCALE GENOMIC DNA]</scope>
    <source>
        <strain evidence="2">DSM 17539</strain>
    </source>
</reference>
<evidence type="ECO:0000313" key="1">
    <source>
        <dbReference type="EMBL" id="SHG09197.1"/>
    </source>
</evidence>
<keyword evidence="2" id="KW-1185">Reference proteome</keyword>
<protein>
    <submittedName>
        <fullName evidence="1">Uncharacterized protein</fullName>
    </submittedName>
</protein>
<proteinExistence type="predicted"/>
<name>A0A1M5GZU5_9FLAO</name>